<feature type="domain" description="ABC3 transporter permease C-terminal" evidence="8">
    <location>
        <begin position="23"/>
        <end position="145"/>
    </location>
</feature>
<comment type="similarity">
    <text evidence="6">Belongs to the ABC-4 integral membrane protein family.</text>
</comment>
<protein>
    <submittedName>
        <fullName evidence="9">FtsX-like permease family protein</fullName>
    </submittedName>
</protein>
<dbReference type="EMBL" id="FNPI01000001">
    <property type="protein sequence ID" value="SDY33232.1"/>
    <property type="molecule type" value="Genomic_DNA"/>
</dbReference>
<feature type="transmembrane region" description="Helical" evidence="7">
    <location>
        <begin position="15"/>
        <end position="38"/>
    </location>
</feature>
<keyword evidence="5 7" id="KW-0472">Membrane</keyword>
<evidence type="ECO:0000256" key="2">
    <source>
        <dbReference type="ARBA" id="ARBA00022475"/>
    </source>
</evidence>
<evidence type="ECO:0000256" key="5">
    <source>
        <dbReference type="ARBA" id="ARBA00023136"/>
    </source>
</evidence>
<evidence type="ECO:0000256" key="7">
    <source>
        <dbReference type="SAM" id="Phobius"/>
    </source>
</evidence>
<accession>A0A1H3J013</accession>
<sequence>MMMKSEVGIIGEFSLFIQAIGFTLLFITLTVAIISILLNTLASISERKNEIGVMKAVGYRNADIIKLFLLENTVVSAISLLLSVTVSSLLFLGMRLIVTHFFSIHLQGLVIHGSDVVNSIFVSFIIVLIIPVFTMLLSMNKLFAIDATHLTKE</sequence>
<keyword evidence="4 7" id="KW-1133">Transmembrane helix</keyword>
<dbReference type="InterPro" id="IPR003838">
    <property type="entry name" value="ABC3_permease_C"/>
</dbReference>
<dbReference type="InterPro" id="IPR050250">
    <property type="entry name" value="Macrolide_Exporter_MacB"/>
</dbReference>
<evidence type="ECO:0000259" key="8">
    <source>
        <dbReference type="Pfam" id="PF02687"/>
    </source>
</evidence>
<dbReference type="PANTHER" id="PTHR30572">
    <property type="entry name" value="MEMBRANE COMPONENT OF TRANSPORTER-RELATED"/>
    <property type="match status" value="1"/>
</dbReference>
<evidence type="ECO:0000313" key="9">
    <source>
        <dbReference type="EMBL" id="SDY33232.1"/>
    </source>
</evidence>
<name>A0A1H3J013_9BACI</name>
<keyword evidence="3 7" id="KW-0812">Transmembrane</keyword>
<gene>
    <name evidence="9" type="ORF">SAMN05421736_101978</name>
</gene>
<dbReference type="STRING" id="1503961.SAMN05421736_101978"/>
<dbReference type="GO" id="GO:0022857">
    <property type="term" value="F:transmembrane transporter activity"/>
    <property type="evidence" value="ECO:0007669"/>
    <property type="project" value="TreeGrafter"/>
</dbReference>
<keyword evidence="2" id="KW-1003">Cell membrane</keyword>
<dbReference type="GO" id="GO:0005886">
    <property type="term" value="C:plasma membrane"/>
    <property type="evidence" value="ECO:0007669"/>
    <property type="project" value="UniProtKB-SubCell"/>
</dbReference>
<evidence type="ECO:0000313" key="10">
    <source>
        <dbReference type="Proteomes" id="UP000198935"/>
    </source>
</evidence>
<reference evidence="10" key="1">
    <citation type="submission" date="2016-10" db="EMBL/GenBank/DDBJ databases">
        <authorList>
            <person name="Varghese N."/>
            <person name="Submissions S."/>
        </authorList>
    </citation>
    <scope>NUCLEOTIDE SEQUENCE [LARGE SCALE GENOMIC DNA]</scope>
    <source>
        <strain evidence="10">SP</strain>
    </source>
</reference>
<proteinExistence type="inferred from homology"/>
<evidence type="ECO:0000256" key="4">
    <source>
        <dbReference type="ARBA" id="ARBA00022989"/>
    </source>
</evidence>
<evidence type="ECO:0000256" key="3">
    <source>
        <dbReference type="ARBA" id="ARBA00022692"/>
    </source>
</evidence>
<dbReference type="PANTHER" id="PTHR30572:SF4">
    <property type="entry name" value="ABC TRANSPORTER PERMEASE YTRF"/>
    <property type="match status" value="1"/>
</dbReference>
<comment type="subcellular location">
    <subcellularLocation>
        <location evidence="1">Cell membrane</location>
        <topology evidence="1">Multi-pass membrane protein</topology>
    </subcellularLocation>
</comment>
<keyword evidence="10" id="KW-1185">Reference proteome</keyword>
<evidence type="ECO:0000256" key="1">
    <source>
        <dbReference type="ARBA" id="ARBA00004651"/>
    </source>
</evidence>
<organism evidence="9 10">
    <name type="scientific">Evansella caseinilytica</name>
    <dbReference type="NCBI Taxonomy" id="1503961"/>
    <lineage>
        <taxon>Bacteria</taxon>
        <taxon>Bacillati</taxon>
        <taxon>Bacillota</taxon>
        <taxon>Bacilli</taxon>
        <taxon>Bacillales</taxon>
        <taxon>Bacillaceae</taxon>
        <taxon>Evansella</taxon>
    </lineage>
</organism>
<dbReference type="Pfam" id="PF02687">
    <property type="entry name" value="FtsX"/>
    <property type="match status" value="1"/>
</dbReference>
<feature type="transmembrane region" description="Helical" evidence="7">
    <location>
        <begin position="117"/>
        <end position="137"/>
    </location>
</feature>
<dbReference type="Proteomes" id="UP000198935">
    <property type="component" value="Unassembled WGS sequence"/>
</dbReference>
<feature type="transmembrane region" description="Helical" evidence="7">
    <location>
        <begin position="74"/>
        <end position="97"/>
    </location>
</feature>
<dbReference type="AlphaFoldDB" id="A0A1H3J013"/>
<evidence type="ECO:0000256" key="6">
    <source>
        <dbReference type="ARBA" id="ARBA00038076"/>
    </source>
</evidence>